<organism evidence="3 4">
    <name type="scientific">Haloquadratum walsbyi J07HQW1</name>
    <dbReference type="NCBI Taxonomy" id="1238424"/>
    <lineage>
        <taxon>Archaea</taxon>
        <taxon>Methanobacteriati</taxon>
        <taxon>Methanobacteriota</taxon>
        <taxon>Stenosarchaea group</taxon>
        <taxon>Halobacteria</taxon>
        <taxon>Halobacteriales</taxon>
        <taxon>Haloferacaceae</taxon>
        <taxon>Haloquadratum</taxon>
    </lineage>
</organism>
<evidence type="ECO:0000313" key="4">
    <source>
        <dbReference type="Proteomes" id="UP000030649"/>
    </source>
</evidence>
<feature type="compositionally biased region" description="Low complexity" evidence="1">
    <location>
        <begin position="117"/>
        <end position="145"/>
    </location>
</feature>
<keyword evidence="2" id="KW-0472">Membrane</keyword>
<dbReference type="Proteomes" id="UP000030649">
    <property type="component" value="Unassembled WGS sequence"/>
</dbReference>
<evidence type="ECO:0000256" key="2">
    <source>
        <dbReference type="SAM" id="Phobius"/>
    </source>
</evidence>
<accession>U1MSL5</accession>
<dbReference type="EMBL" id="KE356560">
    <property type="protein sequence ID" value="ERG93189.1"/>
    <property type="molecule type" value="Genomic_DNA"/>
</dbReference>
<evidence type="ECO:0000313" key="3">
    <source>
        <dbReference type="EMBL" id="ERG93189.1"/>
    </source>
</evidence>
<evidence type="ECO:0000256" key="1">
    <source>
        <dbReference type="SAM" id="MobiDB-lite"/>
    </source>
</evidence>
<name>U1MSL5_9EURY</name>
<proteinExistence type="predicted"/>
<dbReference type="AlphaFoldDB" id="U1MSL5"/>
<keyword evidence="2" id="KW-1133">Transmembrane helix</keyword>
<sequence length="162" mass="17275">MQGIDLSEGFEYGVRLTLFGIFVIAMSGISTVFGVGLLADTLGYSVGVSFDLPLRGINTTLIAGFGVILTAIGVISFITGLVALVYKLIVDAVSRGAQMATTARSRSQSHESHSNTQSGQSSQPRPQPQPRSRSQSPQSRSPQQSNSRNTRDTDSETTPGRR</sequence>
<keyword evidence="2" id="KW-0812">Transmembrane</keyword>
<dbReference type="HOGENOM" id="CLU_131309_0_0_2"/>
<protein>
    <submittedName>
        <fullName evidence="3">Uncharacterized protein</fullName>
    </submittedName>
</protein>
<feature type="transmembrane region" description="Helical" evidence="2">
    <location>
        <begin position="59"/>
        <end position="86"/>
    </location>
</feature>
<feature type="transmembrane region" description="Helical" evidence="2">
    <location>
        <begin position="12"/>
        <end position="39"/>
    </location>
</feature>
<reference evidence="3 4" key="1">
    <citation type="journal article" date="2013" name="PLoS ONE">
        <title>Assembly-driven community genomics of a hypersaline microbial ecosystem.</title>
        <authorList>
            <person name="Podell S."/>
            <person name="Ugalde J.A."/>
            <person name="Narasingarao P."/>
            <person name="Banfield J.F."/>
            <person name="Heidelberg K.B."/>
            <person name="Allen E.E."/>
        </authorList>
    </citation>
    <scope>NUCLEOTIDE SEQUENCE [LARGE SCALE GENOMIC DNA]</scope>
    <source>
        <strain evidence="4">J07HQW1</strain>
    </source>
</reference>
<gene>
    <name evidence="3" type="ORF">J07HQW1_03248</name>
</gene>
<feature type="region of interest" description="Disordered" evidence="1">
    <location>
        <begin position="99"/>
        <end position="162"/>
    </location>
</feature>